<comment type="similarity">
    <text evidence="6">Belongs to the YccS/YhfK family.</text>
</comment>
<feature type="transmembrane region" description="Helical" evidence="7">
    <location>
        <begin position="456"/>
        <end position="476"/>
    </location>
</feature>
<dbReference type="EMBL" id="JADWYR010000002">
    <property type="protein sequence ID" value="MBG9377123.1"/>
    <property type="molecule type" value="Genomic_DNA"/>
</dbReference>
<evidence type="ECO:0000313" key="11">
    <source>
        <dbReference type="Proteomes" id="UP000628448"/>
    </source>
</evidence>
<gene>
    <name evidence="10" type="ORF">I5907_12845</name>
</gene>
<evidence type="ECO:0000256" key="2">
    <source>
        <dbReference type="ARBA" id="ARBA00022475"/>
    </source>
</evidence>
<feature type="transmembrane region" description="Helical" evidence="7">
    <location>
        <begin position="419"/>
        <end position="444"/>
    </location>
</feature>
<sequence>MQAISLPADVITMDYIKEYKSFINSHYLSEGVRITAGIVLPALLLSYFELLSVGVVVSLGALSVSIADTPGPIHHRRNGMFACLIINTIISFLTAFASADHFMLGALLLLSCFVFSMIGVYGSRANAVGVSALLVMVLSINRQHQGWDVLLNTLYILSGAIWYMLLSLLLYSFRPYKLVQQALGDCIMATADYLRARASFYEKEVDYDKTYQQMLEQQVAVHEKQNLVRELLFKSRNVTRESTTTSRTLLMLFTDIVDLFERAMTSYQDYKALHDAFNNSEILEHYRQLIISLTDELDEIGIAVKSGNASAETGELSKQLNNTRRYFNDFRDANRTADNVDGFISLRHIFNSIEDIAARIHTLHLYTTYDKEFVSKSKTSGDYDKFISHQPIDVKILKDNLTLTSNTFRHAIRISIATLAGYIVSLLFPLGHSYWILLTIIVILKPAYSLTRKRNYERLIGTVLGAIAGMLMLYFIKDNNVLFVIMLLLMIGTYSLLRTHYMISVIFMTPYILLLFHILNKANFETVIADRIIDTVIGSAIAFIANLLLLPAWEQEQIGSYMSQVIESNRNYFKDIAVAFIGEPVTVTSYKVSRKNAFVALANLSDAFTRMLSEPKSKRKNIKLVHQFVVQNHMLTSHIATLSYYVKPLAEKYVSADFVPIINTTVSTLDNAAQTIQQHQPLPATTTLTENKVQQRLDELLKTRKQELQNGILESSTKKALSEYKSIADQFNFIINITADIKKTAAQLVKE</sequence>
<dbReference type="GO" id="GO:0005886">
    <property type="term" value="C:plasma membrane"/>
    <property type="evidence" value="ECO:0007669"/>
    <property type="project" value="UniProtKB-SubCell"/>
</dbReference>
<feature type="transmembrane region" description="Helical" evidence="7">
    <location>
        <begin position="47"/>
        <end position="67"/>
    </location>
</feature>
<evidence type="ECO:0000313" key="10">
    <source>
        <dbReference type="EMBL" id="MBG9377123.1"/>
    </source>
</evidence>
<dbReference type="Proteomes" id="UP000628448">
    <property type="component" value="Unassembled WGS sequence"/>
</dbReference>
<keyword evidence="11" id="KW-1185">Reference proteome</keyword>
<feature type="transmembrane region" description="Helical" evidence="7">
    <location>
        <begin position="503"/>
        <end position="520"/>
    </location>
</feature>
<dbReference type="PANTHER" id="PTHR30509:SF8">
    <property type="entry name" value="INNER MEMBRANE PROTEIN YCCS"/>
    <property type="match status" value="1"/>
</dbReference>
<feature type="transmembrane region" description="Helical" evidence="7">
    <location>
        <begin position="150"/>
        <end position="171"/>
    </location>
</feature>
<feature type="transmembrane region" description="Helical" evidence="7">
    <location>
        <begin position="532"/>
        <end position="553"/>
    </location>
</feature>
<dbReference type="PANTHER" id="PTHR30509">
    <property type="entry name" value="P-HYDROXYBENZOIC ACID EFFLUX PUMP SUBUNIT-RELATED"/>
    <property type="match status" value="1"/>
</dbReference>
<protein>
    <submittedName>
        <fullName evidence="10">FUSC family protein</fullName>
    </submittedName>
</protein>
<accession>A0A931E8L1</accession>
<comment type="caution">
    <text evidence="10">The sequence shown here is derived from an EMBL/GenBank/DDBJ whole genome shotgun (WGS) entry which is preliminary data.</text>
</comment>
<keyword evidence="5 7" id="KW-0472">Membrane</keyword>
<feature type="domain" description="Integral membrane protein YccS N-terminal" evidence="8">
    <location>
        <begin position="81"/>
        <end position="358"/>
    </location>
</feature>
<evidence type="ECO:0000256" key="5">
    <source>
        <dbReference type="ARBA" id="ARBA00023136"/>
    </source>
</evidence>
<dbReference type="RefSeq" id="WP_196991223.1">
    <property type="nucleotide sequence ID" value="NZ_JADWYR010000002.1"/>
</dbReference>
<evidence type="ECO:0000256" key="7">
    <source>
        <dbReference type="SAM" id="Phobius"/>
    </source>
</evidence>
<keyword evidence="4 7" id="KW-1133">Transmembrane helix</keyword>
<dbReference type="InterPro" id="IPR032692">
    <property type="entry name" value="YccS_N"/>
</dbReference>
<dbReference type="AlphaFoldDB" id="A0A931E8L1"/>
<evidence type="ECO:0000256" key="4">
    <source>
        <dbReference type="ARBA" id="ARBA00022989"/>
    </source>
</evidence>
<keyword evidence="2" id="KW-1003">Cell membrane</keyword>
<evidence type="ECO:0000256" key="6">
    <source>
        <dbReference type="ARBA" id="ARBA00043993"/>
    </source>
</evidence>
<feature type="transmembrane region" description="Helical" evidence="7">
    <location>
        <begin position="102"/>
        <end position="120"/>
    </location>
</feature>
<evidence type="ECO:0000256" key="1">
    <source>
        <dbReference type="ARBA" id="ARBA00004651"/>
    </source>
</evidence>
<comment type="subcellular location">
    <subcellularLocation>
        <location evidence="1">Cell membrane</location>
        <topology evidence="1">Multi-pass membrane protein</topology>
    </subcellularLocation>
</comment>
<evidence type="ECO:0000259" key="8">
    <source>
        <dbReference type="Pfam" id="PF12805"/>
    </source>
</evidence>
<proteinExistence type="inferred from homology"/>
<evidence type="ECO:0000256" key="3">
    <source>
        <dbReference type="ARBA" id="ARBA00022692"/>
    </source>
</evidence>
<reference evidence="10" key="1">
    <citation type="submission" date="2020-11" db="EMBL/GenBank/DDBJ databases">
        <title>Bacterial whole genome sequence for Panacibacter sp. DH6.</title>
        <authorList>
            <person name="Le V."/>
            <person name="Ko S."/>
            <person name="Ahn C.-Y."/>
            <person name="Oh H.-M."/>
        </authorList>
    </citation>
    <scope>NUCLEOTIDE SEQUENCE</scope>
    <source>
        <strain evidence="10">DH6</strain>
    </source>
</reference>
<feature type="transmembrane region" description="Helical" evidence="7">
    <location>
        <begin position="79"/>
        <end position="96"/>
    </location>
</feature>
<feature type="domain" description="Integral membrane bound transporter" evidence="9">
    <location>
        <begin position="422"/>
        <end position="544"/>
    </location>
</feature>
<evidence type="ECO:0000259" key="9">
    <source>
        <dbReference type="Pfam" id="PF13515"/>
    </source>
</evidence>
<dbReference type="Pfam" id="PF12805">
    <property type="entry name" value="FUSC-like"/>
    <property type="match status" value="1"/>
</dbReference>
<keyword evidence="3 7" id="KW-0812">Transmembrane</keyword>
<organism evidence="10 11">
    <name type="scientific">Panacibacter microcysteis</name>
    <dbReference type="NCBI Taxonomy" id="2793269"/>
    <lineage>
        <taxon>Bacteria</taxon>
        <taxon>Pseudomonadati</taxon>
        <taxon>Bacteroidota</taxon>
        <taxon>Chitinophagia</taxon>
        <taxon>Chitinophagales</taxon>
        <taxon>Chitinophagaceae</taxon>
        <taxon>Panacibacter</taxon>
    </lineage>
</organism>
<dbReference type="InterPro" id="IPR049453">
    <property type="entry name" value="Memb_transporter_dom"/>
</dbReference>
<dbReference type="Pfam" id="PF13515">
    <property type="entry name" value="FUSC_2"/>
    <property type="match status" value="1"/>
</dbReference>
<name>A0A931E8L1_9BACT</name>